<dbReference type="EMBL" id="UOFW01000246">
    <property type="protein sequence ID" value="VAX08775.1"/>
    <property type="molecule type" value="Genomic_DNA"/>
</dbReference>
<protein>
    <recommendedName>
        <fullName evidence="2">NADH:quinone oxidoreductase/Mrp antiporter transmembrane domain-containing protein</fullName>
    </recommendedName>
</protein>
<dbReference type="AlphaFoldDB" id="A0A3B0VUI0"/>
<evidence type="ECO:0000313" key="4">
    <source>
        <dbReference type="EMBL" id="VAX08775.1"/>
    </source>
</evidence>
<feature type="domain" description="NADH:quinone oxidoreductase/Mrp antiporter transmembrane" evidence="2">
    <location>
        <begin position="1"/>
        <end position="164"/>
    </location>
</feature>
<feature type="transmembrane region" description="Helical" evidence="1">
    <location>
        <begin position="198"/>
        <end position="222"/>
    </location>
</feature>
<feature type="transmembrane region" description="Helical" evidence="1">
    <location>
        <begin position="61"/>
        <end position="83"/>
    </location>
</feature>
<reference evidence="3" key="1">
    <citation type="submission" date="2018-06" db="EMBL/GenBank/DDBJ databases">
        <authorList>
            <person name="Zhirakovskaya E."/>
        </authorList>
    </citation>
    <scope>NUCLEOTIDE SEQUENCE</scope>
</reference>
<gene>
    <name evidence="4" type="ORF">MNBD_ALPHA03-236</name>
    <name evidence="3" type="ORF">MNBD_GAMMA04-2294</name>
</gene>
<dbReference type="Pfam" id="PF00361">
    <property type="entry name" value="Proton_antipo_M"/>
    <property type="match status" value="1"/>
</dbReference>
<evidence type="ECO:0000313" key="3">
    <source>
        <dbReference type="EMBL" id="VAW46661.1"/>
    </source>
</evidence>
<dbReference type="PANTHER" id="PTHR43373">
    <property type="entry name" value="NA(+)/H(+) ANTIPORTER SUBUNIT"/>
    <property type="match status" value="1"/>
</dbReference>
<accession>A0A3B0VUI0</accession>
<feature type="transmembrane region" description="Helical" evidence="1">
    <location>
        <begin position="234"/>
        <end position="253"/>
    </location>
</feature>
<dbReference type="InterPro" id="IPR050616">
    <property type="entry name" value="CPA3_Na-H_Antiporter_A"/>
</dbReference>
<evidence type="ECO:0000259" key="2">
    <source>
        <dbReference type="Pfam" id="PF00361"/>
    </source>
</evidence>
<feature type="transmembrane region" description="Helical" evidence="1">
    <location>
        <begin position="125"/>
        <end position="143"/>
    </location>
</feature>
<feature type="non-terminal residue" evidence="3">
    <location>
        <position position="1"/>
    </location>
</feature>
<evidence type="ECO:0000256" key="1">
    <source>
        <dbReference type="SAM" id="Phobius"/>
    </source>
</evidence>
<feature type="transmembrane region" description="Helical" evidence="1">
    <location>
        <begin position="33"/>
        <end position="54"/>
    </location>
</feature>
<organism evidence="3">
    <name type="scientific">hydrothermal vent metagenome</name>
    <dbReference type="NCBI Taxonomy" id="652676"/>
    <lineage>
        <taxon>unclassified sequences</taxon>
        <taxon>metagenomes</taxon>
        <taxon>ecological metagenomes</taxon>
    </lineage>
</organism>
<proteinExistence type="predicted"/>
<feature type="transmembrane region" description="Helical" evidence="1">
    <location>
        <begin position="329"/>
        <end position="348"/>
    </location>
</feature>
<feature type="transmembrane region" description="Helical" evidence="1">
    <location>
        <begin position="163"/>
        <end position="186"/>
    </location>
</feature>
<sequence>TPASAVLSGAMLKAGVLGWLRLLPIEDVALPEWGSFMIVLGGISAFYGVVIGLTQRNPKTLLAYSSISQMGIITLFVGVGMLAPLAWSIILPSIAFYALHHGLSKGALFLGVGILGDSRRWQRRWVWFGLCLPALALAAAPWTSGMLAKNLVNSAALYTSAPWSSFLPVLLSASAVATALLMARFLYLTRPAAKPFGLVPVTGLVWPWVVLLLAVLLAPWWLEPSLPEQAGKLQMIKSLWPILLAILVTVMVLKMNLFHSLRPVPVGDIFVLVERCFKPLYLMARKELGILYFCTQILPRYSFLMIQRAQNVMASILASERDFTLWSRAIYFVVMIALGISMMAFLVGF</sequence>
<keyword evidence="1" id="KW-0472">Membrane</keyword>
<dbReference type="EMBL" id="UOFB01000153">
    <property type="protein sequence ID" value="VAW46661.1"/>
    <property type="molecule type" value="Genomic_DNA"/>
</dbReference>
<keyword evidence="1" id="KW-1133">Transmembrane helix</keyword>
<dbReference type="InterPro" id="IPR001750">
    <property type="entry name" value="ND/Mrp_TM"/>
</dbReference>
<name>A0A3B0VUI0_9ZZZZ</name>
<dbReference type="PANTHER" id="PTHR43373:SF1">
    <property type="entry name" value="NA(+)_H(+) ANTIPORTER SUBUNIT A"/>
    <property type="match status" value="1"/>
</dbReference>
<feature type="transmembrane region" description="Helical" evidence="1">
    <location>
        <begin position="89"/>
        <end position="113"/>
    </location>
</feature>
<keyword evidence="1" id="KW-0812">Transmembrane</keyword>